<keyword evidence="1" id="KW-0472">Membrane</keyword>
<protein>
    <submittedName>
        <fullName evidence="2">Uncharacterized protein</fullName>
    </submittedName>
</protein>
<evidence type="ECO:0000256" key="1">
    <source>
        <dbReference type="SAM" id="Phobius"/>
    </source>
</evidence>
<dbReference type="AlphaFoldDB" id="A0A915ZQE1"/>
<feature type="transmembrane region" description="Helical" evidence="1">
    <location>
        <begin position="89"/>
        <end position="109"/>
    </location>
</feature>
<evidence type="ECO:0000313" key="2">
    <source>
        <dbReference type="EMBL" id="CAB5383967.1"/>
    </source>
</evidence>
<proteinExistence type="predicted"/>
<dbReference type="Proteomes" id="UP000684084">
    <property type="component" value="Unassembled WGS sequence"/>
</dbReference>
<gene>
    <name evidence="2" type="ORF">CHRIB12_LOCUS18639</name>
</gene>
<feature type="transmembrane region" description="Helical" evidence="1">
    <location>
        <begin position="53"/>
        <end position="77"/>
    </location>
</feature>
<feature type="transmembrane region" description="Helical" evidence="1">
    <location>
        <begin position="129"/>
        <end position="152"/>
    </location>
</feature>
<organism evidence="2 3">
    <name type="scientific">Rhizophagus irregularis</name>
    <dbReference type="NCBI Taxonomy" id="588596"/>
    <lineage>
        <taxon>Eukaryota</taxon>
        <taxon>Fungi</taxon>
        <taxon>Fungi incertae sedis</taxon>
        <taxon>Mucoromycota</taxon>
        <taxon>Glomeromycotina</taxon>
        <taxon>Glomeromycetes</taxon>
        <taxon>Glomerales</taxon>
        <taxon>Glomeraceae</taxon>
        <taxon>Rhizophagus</taxon>
    </lineage>
</organism>
<name>A0A915ZQE1_9GLOM</name>
<dbReference type="OrthoDB" id="2369375at2759"/>
<reference evidence="2" key="1">
    <citation type="submission" date="2020-05" db="EMBL/GenBank/DDBJ databases">
        <authorList>
            <person name="Rincon C."/>
            <person name="Sanders R I."/>
            <person name="Robbins C."/>
            <person name="Chaturvedi A."/>
        </authorList>
    </citation>
    <scope>NUCLEOTIDE SEQUENCE</scope>
    <source>
        <strain evidence="2">CHB12</strain>
    </source>
</reference>
<evidence type="ECO:0000313" key="3">
    <source>
        <dbReference type="Proteomes" id="UP000684084"/>
    </source>
</evidence>
<dbReference type="VEuPathDB" id="FungiDB:RhiirFUN_006473"/>
<accession>A0A915ZQE1</accession>
<feature type="transmembrane region" description="Helical" evidence="1">
    <location>
        <begin position="7"/>
        <end position="28"/>
    </location>
</feature>
<keyword evidence="1" id="KW-0812">Transmembrane</keyword>
<comment type="caution">
    <text evidence="2">The sequence shown here is derived from an EMBL/GenBank/DDBJ whole genome shotgun (WGS) entry which is preliminary data.</text>
</comment>
<keyword evidence="1" id="KW-1133">Transmembrane helix</keyword>
<dbReference type="EMBL" id="CAGKOT010000050">
    <property type="protein sequence ID" value="CAB5383967.1"/>
    <property type="molecule type" value="Genomic_DNA"/>
</dbReference>
<sequence length="167" mass="18967">MRISCCLFVPLKAGVNIILFLVFAFGLLKVTSYVRFLISYESSKNSINFVYNVYPIIVVYGLIVIVAAFGLYVTTCANTPNMLSIYSKVFYGIIGFFILYSIMEIVEAITLSIVCTELSYLCGQNHLEIIIPVNIVLIILSLYFATVISTYVRKRKDEYINRPIYAF</sequence>